<keyword evidence="5" id="KW-0998">Cell outer membrane</keyword>
<evidence type="ECO:0000256" key="2">
    <source>
        <dbReference type="ARBA" id="ARBA00006275"/>
    </source>
</evidence>
<dbReference type="InterPro" id="IPR012944">
    <property type="entry name" value="SusD_RagB_dom"/>
</dbReference>
<protein>
    <submittedName>
        <fullName evidence="8">Putative outer membrane starch-binding protein</fullName>
    </submittedName>
</protein>
<evidence type="ECO:0000256" key="4">
    <source>
        <dbReference type="ARBA" id="ARBA00023136"/>
    </source>
</evidence>
<dbReference type="SUPFAM" id="SSF48452">
    <property type="entry name" value="TPR-like"/>
    <property type="match status" value="1"/>
</dbReference>
<evidence type="ECO:0000259" key="7">
    <source>
        <dbReference type="Pfam" id="PF14322"/>
    </source>
</evidence>
<proteinExistence type="inferred from homology"/>
<keyword evidence="9" id="KW-1185">Reference proteome</keyword>
<dbReference type="GO" id="GO:0009279">
    <property type="term" value="C:cell outer membrane"/>
    <property type="evidence" value="ECO:0007669"/>
    <property type="project" value="UniProtKB-SubCell"/>
</dbReference>
<dbReference type="Pfam" id="PF07980">
    <property type="entry name" value="SusD_RagB"/>
    <property type="match status" value="1"/>
</dbReference>
<evidence type="ECO:0000313" key="8">
    <source>
        <dbReference type="EMBL" id="TCK65270.1"/>
    </source>
</evidence>
<sequence length="470" mass="51256">MKNNLLIAFLFSITLMGCSDQLERFPIDSLVEETAFQTVEDLQRGLSAVIGNYSPSALVNHNSVFTDNCKLGVNNGGQQLNNLNQILDSQTGGAGLWNNRYGMINDANRLFAAAERITPDASEQADYNNILGQAYAFRALAHWDLLLYFGFDVTNPSAEGVPYIDFVSTTATPARNTVGEVLTGIQDDLTEAKTRLAGATDISFATPDFVDFVRARIALETGDYPTAVSLASSIIASYPLADQSQYFNMFNEDADTTEVIWRYDNVQGFSYNIAGTWIFTGTGGGFVEMSNELFGLLDPSDVRQAVNVDPASLLGAAGANPEILIGKYPPNADTQYINDFKGMRVSEAYLIRAEANARLSQFGPAANDVAAIRSARFGTTVAPLTYSSVANAIEDIIAERRLELAYEGHRYNDIKRVRDVLNVGIERIDADCVDLGSFPCTLPVDSEKWIFPIPQAEINANTNLTQAPGY</sequence>
<evidence type="ECO:0000313" key="9">
    <source>
        <dbReference type="Proteomes" id="UP000295714"/>
    </source>
</evidence>
<evidence type="ECO:0000259" key="6">
    <source>
        <dbReference type="Pfam" id="PF07980"/>
    </source>
</evidence>
<dbReference type="EMBL" id="SMGI01000004">
    <property type="protein sequence ID" value="TCK65270.1"/>
    <property type="molecule type" value="Genomic_DNA"/>
</dbReference>
<comment type="caution">
    <text evidence="8">The sequence shown here is derived from an EMBL/GenBank/DDBJ whole genome shotgun (WGS) entry which is preliminary data.</text>
</comment>
<dbReference type="OrthoDB" id="630434at2"/>
<feature type="domain" description="SusD-like N-terminal" evidence="7">
    <location>
        <begin position="73"/>
        <end position="196"/>
    </location>
</feature>
<evidence type="ECO:0000256" key="5">
    <source>
        <dbReference type="ARBA" id="ARBA00023237"/>
    </source>
</evidence>
<dbReference type="Pfam" id="PF14322">
    <property type="entry name" value="SusD-like_3"/>
    <property type="match status" value="1"/>
</dbReference>
<dbReference type="AlphaFoldDB" id="A0A4R1KM00"/>
<comment type="subcellular location">
    <subcellularLocation>
        <location evidence="1">Cell outer membrane</location>
    </subcellularLocation>
</comment>
<name>A0A4R1KM00_9FLAO</name>
<dbReference type="Gene3D" id="1.25.40.390">
    <property type="match status" value="1"/>
</dbReference>
<organism evidence="8 9">
    <name type="scientific">Winogradskyella wandonensis</name>
    <dbReference type="NCBI Taxonomy" id="1442586"/>
    <lineage>
        <taxon>Bacteria</taxon>
        <taxon>Pseudomonadati</taxon>
        <taxon>Bacteroidota</taxon>
        <taxon>Flavobacteriia</taxon>
        <taxon>Flavobacteriales</taxon>
        <taxon>Flavobacteriaceae</taxon>
        <taxon>Winogradskyella</taxon>
    </lineage>
</organism>
<dbReference type="Proteomes" id="UP000295714">
    <property type="component" value="Unassembled WGS sequence"/>
</dbReference>
<dbReference type="PROSITE" id="PS51257">
    <property type="entry name" value="PROKAR_LIPOPROTEIN"/>
    <property type="match status" value="1"/>
</dbReference>
<reference evidence="8 9" key="1">
    <citation type="journal article" date="2015" name="Stand. Genomic Sci.">
        <title>Genomic Encyclopedia of Bacterial and Archaeal Type Strains, Phase III: the genomes of soil and plant-associated and newly described type strains.</title>
        <authorList>
            <person name="Whitman W.B."/>
            <person name="Woyke T."/>
            <person name="Klenk H.P."/>
            <person name="Zhou Y."/>
            <person name="Lilburn T.G."/>
            <person name="Beck B.J."/>
            <person name="De Vos P."/>
            <person name="Vandamme P."/>
            <person name="Eisen J.A."/>
            <person name="Garrity G."/>
            <person name="Hugenholtz P."/>
            <person name="Kyrpides N.C."/>
        </authorList>
    </citation>
    <scope>NUCLEOTIDE SEQUENCE [LARGE SCALE GENOMIC DNA]</scope>
    <source>
        <strain evidence="8 9">CECT 8445</strain>
    </source>
</reference>
<gene>
    <name evidence="8" type="ORF">DFQ05_2487</name>
</gene>
<evidence type="ECO:0000256" key="3">
    <source>
        <dbReference type="ARBA" id="ARBA00022729"/>
    </source>
</evidence>
<keyword evidence="4" id="KW-0472">Membrane</keyword>
<dbReference type="RefSeq" id="WP_132705703.1">
    <property type="nucleotide sequence ID" value="NZ_SMGI01000004.1"/>
</dbReference>
<comment type="similarity">
    <text evidence="2">Belongs to the SusD family.</text>
</comment>
<keyword evidence="3" id="KW-0732">Signal</keyword>
<dbReference type="InterPro" id="IPR033985">
    <property type="entry name" value="SusD-like_N"/>
</dbReference>
<feature type="domain" description="RagB/SusD" evidence="6">
    <location>
        <begin position="338"/>
        <end position="470"/>
    </location>
</feature>
<accession>A0A4R1KM00</accession>
<evidence type="ECO:0000256" key="1">
    <source>
        <dbReference type="ARBA" id="ARBA00004442"/>
    </source>
</evidence>
<dbReference type="InterPro" id="IPR011990">
    <property type="entry name" value="TPR-like_helical_dom_sf"/>
</dbReference>